<dbReference type="InterPro" id="IPR014730">
    <property type="entry name" value="ETF_a/b_N"/>
</dbReference>
<evidence type="ECO:0000256" key="1">
    <source>
        <dbReference type="ARBA" id="ARBA00005817"/>
    </source>
</evidence>
<proteinExistence type="inferred from homology"/>
<keyword evidence="4" id="KW-0274">FAD</keyword>
<dbReference type="InterPro" id="IPR014731">
    <property type="entry name" value="ETF_asu_C"/>
</dbReference>
<dbReference type="Proteomes" id="UP000581206">
    <property type="component" value="Unassembled WGS sequence"/>
</dbReference>
<protein>
    <submittedName>
        <fullName evidence="6">Electron transfer flavoprotein subunit alpha/FixB family protein</fullName>
    </submittedName>
</protein>
<comment type="caution">
    <text evidence="6">The sequence shown here is derived from an EMBL/GenBank/DDBJ whole genome shotgun (WGS) entry which is preliminary data.</text>
</comment>
<feature type="binding site" evidence="4">
    <location>
        <begin position="263"/>
        <end position="270"/>
    </location>
    <ligand>
        <name>FAD</name>
        <dbReference type="ChEBI" id="CHEBI:57692"/>
    </ligand>
</feature>
<evidence type="ECO:0000256" key="4">
    <source>
        <dbReference type="PIRSR" id="PIRSR000089-1"/>
    </source>
</evidence>
<dbReference type="InterPro" id="IPR001308">
    <property type="entry name" value="ETF_a/FixB"/>
</dbReference>
<dbReference type="PANTHER" id="PTHR43153">
    <property type="entry name" value="ELECTRON TRANSFER FLAVOPROTEIN ALPHA"/>
    <property type="match status" value="1"/>
</dbReference>
<dbReference type="SMART" id="SM00893">
    <property type="entry name" value="ETF"/>
    <property type="match status" value="1"/>
</dbReference>
<sequence length="318" mass="31544">MSNALWVLVETRDAVPTDAALALIAEAGRTGTPVEAVLVAAEPGTVAERAGAAGASTVHHVPADGRDPELVAAALAALVAEDAPVAVLAPANTVGAEALGRLAAILDTGVITEVTAVQVADGVVTGTKSGYGGTRLVHCQVNGGLPLLTVRTGGLPAPAEDGPAATVTAHPAPERPARTTLVEFLPTAGDAAALEDARIVVSGGRAMGGPEGFDVLRELATALGPTAAVASSRPPADSGWVPVELEVGISGKKVAPDLYLACGISGASQHLAGMSGSRTVVAINKDPQAPIFTVADFGVVGDLFELVPAITAAVRARS</sequence>
<comment type="function">
    <text evidence="3">The electron transfer flavoprotein serves as a specific electron acceptor for other dehydrogenases. It transfers the electrons to the main respiratory chain via ETF-ubiquinone oxidoreductase (ETF dehydrogenase).</text>
</comment>
<dbReference type="InterPro" id="IPR029035">
    <property type="entry name" value="DHS-like_NAD/FAD-binding_dom"/>
</dbReference>
<gene>
    <name evidence="6" type="ORF">HGA03_13405</name>
</gene>
<keyword evidence="7" id="KW-1185">Reference proteome</keyword>
<dbReference type="GO" id="GO:0009055">
    <property type="term" value="F:electron transfer activity"/>
    <property type="evidence" value="ECO:0007669"/>
    <property type="project" value="InterPro"/>
</dbReference>
<dbReference type="EMBL" id="JAAXOX010000007">
    <property type="protein sequence ID" value="NKY23664.1"/>
    <property type="molecule type" value="Genomic_DNA"/>
</dbReference>
<comment type="cofactor">
    <cofactor evidence="4">
        <name>FAD</name>
        <dbReference type="ChEBI" id="CHEBI:57692"/>
    </cofactor>
    <text evidence="4">Binds 1 FAD per dimer.</text>
</comment>
<dbReference type="InterPro" id="IPR014729">
    <property type="entry name" value="Rossmann-like_a/b/a_fold"/>
</dbReference>
<dbReference type="PIRSF" id="PIRSF000089">
    <property type="entry name" value="Electra_flavoP_a"/>
    <property type="match status" value="1"/>
</dbReference>
<comment type="similarity">
    <text evidence="1">Belongs to the ETF alpha-subunit/FixB family.</text>
</comment>
<evidence type="ECO:0000259" key="5">
    <source>
        <dbReference type="SMART" id="SM00893"/>
    </source>
</evidence>
<evidence type="ECO:0000313" key="7">
    <source>
        <dbReference type="Proteomes" id="UP000581206"/>
    </source>
</evidence>
<organism evidence="6 7">
    <name type="scientific">Cellulomonas denverensis</name>
    <dbReference type="NCBI Taxonomy" id="264297"/>
    <lineage>
        <taxon>Bacteria</taxon>
        <taxon>Bacillati</taxon>
        <taxon>Actinomycetota</taxon>
        <taxon>Actinomycetes</taxon>
        <taxon>Micrococcales</taxon>
        <taxon>Cellulomonadaceae</taxon>
        <taxon>Cellulomonas</taxon>
    </lineage>
</organism>
<evidence type="ECO:0000256" key="2">
    <source>
        <dbReference type="ARBA" id="ARBA00011355"/>
    </source>
</evidence>
<feature type="binding site" evidence="4">
    <location>
        <position position="284"/>
    </location>
    <ligand>
        <name>FAD</name>
        <dbReference type="ChEBI" id="CHEBI:57692"/>
    </ligand>
</feature>
<dbReference type="SUPFAM" id="SSF52402">
    <property type="entry name" value="Adenine nucleotide alpha hydrolases-like"/>
    <property type="match status" value="1"/>
</dbReference>
<dbReference type="Pfam" id="PF00766">
    <property type="entry name" value="ETF_alpha"/>
    <property type="match status" value="1"/>
</dbReference>
<dbReference type="RefSeq" id="WP_168630788.1">
    <property type="nucleotide sequence ID" value="NZ_BONL01000026.1"/>
</dbReference>
<dbReference type="SUPFAM" id="SSF52467">
    <property type="entry name" value="DHS-like NAD/FAD-binding domain"/>
    <property type="match status" value="1"/>
</dbReference>
<evidence type="ECO:0000256" key="3">
    <source>
        <dbReference type="ARBA" id="ARBA00025649"/>
    </source>
</evidence>
<dbReference type="Gene3D" id="3.40.50.1220">
    <property type="entry name" value="TPP-binding domain"/>
    <property type="match status" value="1"/>
</dbReference>
<dbReference type="Gene3D" id="3.40.50.620">
    <property type="entry name" value="HUPs"/>
    <property type="match status" value="1"/>
</dbReference>
<keyword evidence="4" id="KW-0285">Flavoprotein</keyword>
<accession>A0A7X6QZW0</accession>
<dbReference type="GO" id="GO:0033539">
    <property type="term" value="P:fatty acid beta-oxidation using acyl-CoA dehydrogenase"/>
    <property type="evidence" value="ECO:0007669"/>
    <property type="project" value="TreeGrafter"/>
</dbReference>
<feature type="domain" description="Electron transfer flavoprotein alpha/beta-subunit N-terminal" evidence="5">
    <location>
        <begin position="5"/>
        <end position="188"/>
    </location>
</feature>
<comment type="subunit">
    <text evidence="2">Heterodimer of an alpha and a beta subunit.</text>
</comment>
<dbReference type="PANTHER" id="PTHR43153:SF1">
    <property type="entry name" value="ELECTRON TRANSFER FLAVOPROTEIN SUBUNIT ALPHA, MITOCHONDRIAL"/>
    <property type="match status" value="1"/>
</dbReference>
<name>A0A7X6QZW0_9CELL</name>
<dbReference type="GO" id="GO:0050660">
    <property type="term" value="F:flavin adenine dinucleotide binding"/>
    <property type="evidence" value="ECO:0007669"/>
    <property type="project" value="InterPro"/>
</dbReference>
<reference evidence="6 7" key="1">
    <citation type="submission" date="2020-04" db="EMBL/GenBank/DDBJ databases">
        <title>MicrobeNet Type strains.</title>
        <authorList>
            <person name="Nicholson A.C."/>
        </authorList>
    </citation>
    <scope>NUCLEOTIDE SEQUENCE [LARGE SCALE GENOMIC DNA]</scope>
    <source>
        <strain evidence="6 7">ATCC BAA-788</strain>
    </source>
</reference>
<feature type="binding site" evidence="4">
    <location>
        <position position="205"/>
    </location>
    <ligand>
        <name>FAD</name>
        <dbReference type="ChEBI" id="CHEBI:57692"/>
    </ligand>
</feature>
<dbReference type="AlphaFoldDB" id="A0A7X6QZW0"/>
<feature type="binding site" evidence="4">
    <location>
        <begin position="232"/>
        <end position="233"/>
    </location>
    <ligand>
        <name>FAD</name>
        <dbReference type="ChEBI" id="CHEBI:57692"/>
    </ligand>
</feature>
<dbReference type="Pfam" id="PF01012">
    <property type="entry name" value="ETF"/>
    <property type="match status" value="1"/>
</dbReference>
<evidence type="ECO:0000313" key="6">
    <source>
        <dbReference type="EMBL" id="NKY23664.1"/>
    </source>
</evidence>